<protein>
    <recommendedName>
        <fullName evidence="3">Addiction module toxin RelE</fullName>
    </recommendedName>
</protein>
<proteinExistence type="predicted"/>
<name>A0A4V2DZQ6_9PROT</name>
<dbReference type="EMBL" id="SCFB01000006">
    <property type="protein sequence ID" value="RZI45887.1"/>
    <property type="molecule type" value="Genomic_DNA"/>
</dbReference>
<organism evidence="1 2">
    <name type="scientific">Candidatus Finniella inopinata</name>
    <dbReference type="NCBI Taxonomy" id="1696036"/>
    <lineage>
        <taxon>Bacteria</taxon>
        <taxon>Pseudomonadati</taxon>
        <taxon>Pseudomonadota</taxon>
        <taxon>Alphaproteobacteria</taxon>
        <taxon>Holosporales</taxon>
        <taxon>Candidatus Paracaedibacteraceae</taxon>
        <taxon>Candidatus Finniella</taxon>
    </lineage>
</organism>
<dbReference type="InterPro" id="IPR009387">
    <property type="entry name" value="HigB-2"/>
</dbReference>
<dbReference type="RefSeq" id="WP_130154138.1">
    <property type="nucleotide sequence ID" value="NZ_SCFB01000006.1"/>
</dbReference>
<evidence type="ECO:0008006" key="3">
    <source>
        <dbReference type="Google" id="ProtNLM"/>
    </source>
</evidence>
<evidence type="ECO:0000313" key="1">
    <source>
        <dbReference type="EMBL" id="RZI45887.1"/>
    </source>
</evidence>
<dbReference type="AlphaFoldDB" id="A0A4V2DZQ6"/>
<dbReference type="PIRSF" id="PIRSF039032">
    <property type="entry name" value="HigB-2"/>
    <property type="match status" value="1"/>
</dbReference>
<comment type="caution">
    <text evidence="1">The sequence shown here is derived from an EMBL/GenBank/DDBJ whole genome shotgun (WGS) entry which is preliminary data.</text>
</comment>
<evidence type="ECO:0000313" key="2">
    <source>
        <dbReference type="Proteomes" id="UP000293550"/>
    </source>
</evidence>
<sequence length="87" mass="9634">MGTETNKWLTIVETASFMKHAEGVLKSEELDDLKQILASTPDIGDVIPHSGGIRKVRVSAQQKGKSGGARVIYYYHNNKSPLFFLDV</sequence>
<gene>
    <name evidence="1" type="ORF">EQU50_05510</name>
</gene>
<accession>A0A4V2DZQ6</accession>
<reference evidence="1 2" key="1">
    <citation type="submission" date="2018-10" db="EMBL/GenBank/DDBJ databases">
        <title>An updated phylogeny of the Alphaproteobacteria reveals that the parasitic Rickettsiales and Holosporales have independent origins.</title>
        <authorList>
            <person name="Munoz-Gomez S.A."/>
            <person name="Hess S."/>
            <person name="Burger G."/>
            <person name="Lang B.F."/>
            <person name="Susko E."/>
            <person name="Slamovits C.H."/>
            <person name="Roger A.J."/>
        </authorList>
    </citation>
    <scope>NUCLEOTIDE SEQUENCE [LARGE SCALE GENOMIC DNA]</scope>
    <source>
        <strain evidence="1">HOLO01</strain>
    </source>
</reference>
<dbReference type="Proteomes" id="UP000293550">
    <property type="component" value="Unassembled WGS sequence"/>
</dbReference>
<dbReference type="OrthoDB" id="9812066at2"/>
<keyword evidence="2" id="KW-1185">Reference proteome</keyword>